<proteinExistence type="predicted"/>
<protein>
    <submittedName>
        <fullName evidence="1">Inorganic diphosphatase protein</fullName>
        <ecNumber evidence="1">3.6.1.1</ecNumber>
    </submittedName>
</protein>
<evidence type="ECO:0000313" key="1">
    <source>
        <dbReference type="EMBL" id="KAH7654388.1"/>
    </source>
</evidence>
<reference evidence="2" key="1">
    <citation type="journal article" date="2022" name="Nat. Commun.">
        <title>Chromosome evolution and the genetic basis of agronomically important traits in greater yam.</title>
        <authorList>
            <person name="Bredeson J.V."/>
            <person name="Lyons J.B."/>
            <person name="Oniyinde I.O."/>
            <person name="Okereke N.R."/>
            <person name="Kolade O."/>
            <person name="Nnabue I."/>
            <person name="Nwadili C.O."/>
            <person name="Hribova E."/>
            <person name="Parker M."/>
            <person name="Nwogha J."/>
            <person name="Shu S."/>
            <person name="Carlson J."/>
            <person name="Kariba R."/>
            <person name="Muthemba S."/>
            <person name="Knop K."/>
            <person name="Barton G.J."/>
            <person name="Sherwood A.V."/>
            <person name="Lopez-Montes A."/>
            <person name="Asiedu R."/>
            <person name="Jamnadass R."/>
            <person name="Muchugi A."/>
            <person name="Goodstein D."/>
            <person name="Egesi C.N."/>
            <person name="Featherston J."/>
            <person name="Asfaw A."/>
            <person name="Simpson G.G."/>
            <person name="Dolezel J."/>
            <person name="Hendre P.S."/>
            <person name="Van Deynze A."/>
            <person name="Kumar P.L."/>
            <person name="Obidiegwu J.E."/>
            <person name="Bhattacharjee R."/>
            <person name="Rokhsar D.S."/>
        </authorList>
    </citation>
    <scope>NUCLEOTIDE SEQUENCE [LARGE SCALE GENOMIC DNA]</scope>
    <source>
        <strain evidence="2">cv. TDa95/00328</strain>
    </source>
</reference>
<name>A0ACB7U290_DIOAL</name>
<dbReference type="Proteomes" id="UP000827976">
    <property type="component" value="Chromosome 19"/>
</dbReference>
<sequence>MMNNSNQQVLTQNFQEPFARKRDHPMFEGIRRSVSMVVTQENASISSLTHSLSSIWEFESKISTADTVSIAGSLISEIDDGSINQNIKAMDPPGTVSPHCAASFYSSSNPSTKMCSSVAMLNEYLRARKHDVTAGVPGMLLFAVIGQEDADIGSVVSTVLYAYFLNETRESRYDCFVPVINMERDDLRIHPELNWLLHSCQIEVSSLVFIDEIDLTYFDVYGSLNLVLVSGHKLPRKQEGLKEALVETINSEDSSICTFVAEQFAETSPEILAGNGICRLLLSGILLDTSNLMGAKCTDKDKYMTTLLIKGAGQFGINGLYQTLKHKKLDMSELKVRDILRKTRVAGKPNSIGSRLSVYRIGMCSIGISVEELLDRSNSAAEDIIHYRETHRLRLLMIASGYYDNEKNFKREVLVSTKTAVLMRKLLHFFETKGIHLPLKSLDLLDTREEVKAFEIDNKLTSRRSIERLLEEFGGAHHLK</sequence>
<organism evidence="1 2">
    <name type="scientific">Dioscorea alata</name>
    <name type="common">Purple yam</name>
    <dbReference type="NCBI Taxonomy" id="55571"/>
    <lineage>
        <taxon>Eukaryota</taxon>
        <taxon>Viridiplantae</taxon>
        <taxon>Streptophyta</taxon>
        <taxon>Embryophyta</taxon>
        <taxon>Tracheophyta</taxon>
        <taxon>Spermatophyta</taxon>
        <taxon>Magnoliopsida</taxon>
        <taxon>Liliopsida</taxon>
        <taxon>Dioscoreales</taxon>
        <taxon>Dioscoreaceae</taxon>
        <taxon>Dioscorea</taxon>
    </lineage>
</organism>
<keyword evidence="2" id="KW-1185">Reference proteome</keyword>
<evidence type="ECO:0000313" key="2">
    <source>
        <dbReference type="Proteomes" id="UP000827976"/>
    </source>
</evidence>
<gene>
    <name evidence="1" type="ORF">IHE45_19G140300</name>
</gene>
<accession>A0ACB7U290</accession>
<comment type="caution">
    <text evidence="1">The sequence shown here is derived from an EMBL/GenBank/DDBJ whole genome shotgun (WGS) entry which is preliminary data.</text>
</comment>
<keyword evidence="1" id="KW-0378">Hydrolase</keyword>
<dbReference type="EMBL" id="CM037029">
    <property type="protein sequence ID" value="KAH7654388.1"/>
    <property type="molecule type" value="Genomic_DNA"/>
</dbReference>
<dbReference type="EC" id="3.6.1.1" evidence="1"/>